<reference evidence="12 13" key="1">
    <citation type="journal article" date="2019" name="Proc. Natl. Acad. Sci. U.S.A.">
        <title>Regulatory changes in pterin and carotenoid genes underlie balanced color polymorphisms in the wall lizard.</title>
        <authorList>
            <person name="Andrade P."/>
            <person name="Pinho C."/>
            <person name="Perez I de Lanuza G."/>
            <person name="Afonso S."/>
            <person name="Brejcha J."/>
            <person name="Rubin C.J."/>
            <person name="Wallerman O."/>
            <person name="Pereira P."/>
            <person name="Sabatino S.J."/>
            <person name="Bellati A."/>
            <person name="Pellitteri-Rosa D."/>
            <person name="Bosakova Z."/>
            <person name="Bunikis I."/>
            <person name="Carretero M.A."/>
            <person name="Feiner N."/>
            <person name="Marsik P."/>
            <person name="Pauperio F."/>
            <person name="Salvi D."/>
            <person name="Soler L."/>
            <person name="While G.M."/>
            <person name="Uller T."/>
            <person name="Font E."/>
            <person name="Andersson L."/>
            <person name="Carneiro M."/>
        </authorList>
    </citation>
    <scope>NUCLEOTIDE SEQUENCE</scope>
</reference>
<dbReference type="Gene3D" id="1.10.287.820">
    <property type="entry name" value="Acid-sensing ion channel domain"/>
    <property type="match status" value="1"/>
</dbReference>
<dbReference type="InterPro" id="IPR020903">
    <property type="entry name" value="ENaC_CS"/>
</dbReference>
<keyword evidence="3 11" id="KW-0894">Sodium channel</keyword>
<organism evidence="12 13">
    <name type="scientific">Podarcis muralis</name>
    <name type="common">Wall lizard</name>
    <name type="synonym">Lacerta muralis</name>
    <dbReference type="NCBI Taxonomy" id="64176"/>
    <lineage>
        <taxon>Eukaryota</taxon>
        <taxon>Metazoa</taxon>
        <taxon>Chordata</taxon>
        <taxon>Craniata</taxon>
        <taxon>Vertebrata</taxon>
        <taxon>Euteleostomi</taxon>
        <taxon>Lepidosauria</taxon>
        <taxon>Squamata</taxon>
        <taxon>Bifurcata</taxon>
        <taxon>Unidentata</taxon>
        <taxon>Episquamata</taxon>
        <taxon>Laterata</taxon>
        <taxon>Lacertibaenia</taxon>
        <taxon>Lacertidae</taxon>
        <taxon>Podarcis</taxon>
    </lineage>
</organism>
<evidence type="ECO:0000256" key="6">
    <source>
        <dbReference type="ARBA" id="ARBA00023053"/>
    </source>
</evidence>
<evidence type="ECO:0000256" key="3">
    <source>
        <dbReference type="ARBA" id="ARBA00022461"/>
    </source>
</evidence>
<dbReference type="Gene3D" id="1.10.287.770">
    <property type="entry name" value="YojJ-like"/>
    <property type="match status" value="1"/>
</dbReference>
<proteinExistence type="inferred from homology"/>
<evidence type="ECO:0000256" key="9">
    <source>
        <dbReference type="ARBA" id="ARBA00023201"/>
    </source>
</evidence>
<comment type="subcellular location">
    <subcellularLocation>
        <location evidence="1">Membrane</location>
        <topology evidence="1">Multi-pass membrane protein</topology>
    </subcellularLocation>
</comment>
<keyword evidence="13" id="KW-1185">Reference proteome</keyword>
<keyword evidence="4 11" id="KW-0812">Transmembrane</keyword>
<reference evidence="12" key="3">
    <citation type="submission" date="2025-09" db="UniProtKB">
        <authorList>
            <consortium name="Ensembl"/>
        </authorList>
    </citation>
    <scope>IDENTIFICATION</scope>
</reference>
<keyword evidence="10 11" id="KW-0407">Ion channel</keyword>
<comment type="similarity">
    <text evidence="11">Belongs to the amiloride-sensitive sodium channel (TC 1.A.6) family.</text>
</comment>
<keyword evidence="7 11" id="KW-0406">Ion transport</keyword>
<dbReference type="GO" id="GO:0005886">
    <property type="term" value="C:plasma membrane"/>
    <property type="evidence" value="ECO:0007669"/>
    <property type="project" value="TreeGrafter"/>
</dbReference>
<evidence type="ECO:0000256" key="11">
    <source>
        <dbReference type="RuleBase" id="RU000679"/>
    </source>
</evidence>
<protein>
    <submittedName>
        <fullName evidence="12">Uncharacterized protein</fullName>
    </submittedName>
</protein>
<keyword evidence="9 11" id="KW-0739">Sodium transport</keyword>
<evidence type="ECO:0000313" key="13">
    <source>
        <dbReference type="Proteomes" id="UP000472272"/>
    </source>
</evidence>
<sequence>PTTQDEVTRLGGNYGTCTKDGDDVAVKLIYNSTYTQQACLHSCFQRKMIEDCGCGYYYYPLPPGTEYCNYNKHPNWGKKKPHTHVFKCVQNDLIWPMAQCLYVACFRKDIAKVNIYYERLNYNSWDESPEYTMMSNMGSNWSLWFGSSVLSVVELLEFLVDAAILSLIFLYRQFTAKRTWSPGKQGFPPRDLGSDLQRVPLMREVSERSLAQANTDDYFLTGSLIDLKTPFPPSCYLFHGILFRDD</sequence>
<keyword evidence="6" id="KW-0915">Sodium</keyword>
<keyword evidence="8" id="KW-0472">Membrane</keyword>
<dbReference type="PRINTS" id="PR01078">
    <property type="entry name" value="AMINACHANNEL"/>
</dbReference>
<dbReference type="PANTHER" id="PTHR11690">
    <property type="entry name" value="AMILORIDE-SENSITIVE SODIUM CHANNEL-RELATED"/>
    <property type="match status" value="1"/>
</dbReference>
<dbReference type="AlphaFoldDB" id="A0A670JAM8"/>
<evidence type="ECO:0000256" key="4">
    <source>
        <dbReference type="ARBA" id="ARBA00022692"/>
    </source>
</evidence>
<reference evidence="12" key="2">
    <citation type="submission" date="2025-08" db="UniProtKB">
        <authorList>
            <consortium name="Ensembl"/>
        </authorList>
    </citation>
    <scope>IDENTIFICATION</scope>
</reference>
<dbReference type="GO" id="GO:0015280">
    <property type="term" value="F:ligand-gated sodium channel activity"/>
    <property type="evidence" value="ECO:0007669"/>
    <property type="project" value="TreeGrafter"/>
</dbReference>
<accession>A0A670JAM8</accession>
<dbReference type="Pfam" id="PF00858">
    <property type="entry name" value="ASC"/>
    <property type="match status" value="1"/>
</dbReference>
<evidence type="ECO:0000256" key="10">
    <source>
        <dbReference type="ARBA" id="ARBA00023303"/>
    </source>
</evidence>
<dbReference type="GeneTree" id="ENSGT00940000162685"/>
<keyword evidence="5" id="KW-1133">Transmembrane helix</keyword>
<dbReference type="Proteomes" id="UP000472272">
    <property type="component" value="Chromosome 8"/>
</dbReference>
<keyword evidence="2 11" id="KW-0813">Transport</keyword>
<dbReference type="PANTHER" id="PTHR11690:SF132">
    <property type="entry name" value="AMILORIDE-SENSITIVE SODIUM CHANNEL SUBUNIT DELTA"/>
    <property type="match status" value="1"/>
</dbReference>
<evidence type="ECO:0000313" key="12">
    <source>
        <dbReference type="Ensembl" id="ENSPMRP00000021311.1"/>
    </source>
</evidence>
<evidence type="ECO:0000256" key="7">
    <source>
        <dbReference type="ARBA" id="ARBA00023065"/>
    </source>
</evidence>
<dbReference type="PROSITE" id="PS01206">
    <property type="entry name" value="ASC"/>
    <property type="match status" value="1"/>
</dbReference>
<evidence type="ECO:0000256" key="1">
    <source>
        <dbReference type="ARBA" id="ARBA00004141"/>
    </source>
</evidence>
<evidence type="ECO:0000256" key="5">
    <source>
        <dbReference type="ARBA" id="ARBA00022989"/>
    </source>
</evidence>
<evidence type="ECO:0000256" key="2">
    <source>
        <dbReference type="ARBA" id="ARBA00022448"/>
    </source>
</evidence>
<dbReference type="InterPro" id="IPR001873">
    <property type="entry name" value="ENaC"/>
</dbReference>
<dbReference type="Ensembl" id="ENSPMRT00000022623.1">
    <property type="protein sequence ID" value="ENSPMRP00000021311.1"/>
    <property type="gene ID" value="ENSPMRG00000013840.1"/>
</dbReference>
<evidence type="ECO:0000256" key="8">
    <source>
        <dbReference type="ARBA" id="ARBA00023136"/>
    </source>
</evidence>
<name>A0A670JAM8_PODMU</name>